<accession>A0A846QMU6</accession>
<evidence type="ECO:0000259" key="7">
    <source>
        <dbReference type="PROSITE" id="PS50109"/>
    </source>
</evidence>
<feature type="domain" description="PAS" evidence="8">
    <location>
        <begin position="50"/>
        <end position="120"/>
    </location>
</feature>
<dbReference type="SUPFAM" id="SSF55785">
    <property type="entry name" value="PYP-like sensor domain (PAS domain)"/>
    <property type="match status" value="7"/>
</dbReference>
<feature type="domain" description="PAC" evidence="9">
    <location>
        <begin position="783"/>
        <end position="836"/>
    </location>
</feature>
<dbReference type="InterPro" id="IPR029016">
    <property type="entry name" value="GAF-like_dom_sf"/>
</dbReference>
<reference evidence="10 11" key="1">
    <citation type="submission" date="2020-03" db="EMBL/GenBank/DDBJ databases">
        <title>Genomic Encyclopedia of Type Strains, Phase IV (KMG-IV): sequencing the most valuable type-strain genomes for metagenomic binning, comparative biology and taxonomic classification.</title>
        <authorList>
            <person name="Goeker M."/>
        </authorList>
    </citation>
    <scope>NUCLEOTIDE SEQUENCE [LARGE SCALE GENOMIC DNA]</scope>
    <source>
        <strain evidence="10 11">DSM 24233</strain>
    </source>
</reference>
<evidence type="ECO:0000313" key="11">
    <source>
        <dbReference type="Proteomes" id="UP000580856"/>
    </source>
</evidence>
<evidence type="ECO:0000259" key="8">
    <source>
        <dbReference type="PROSITE" id="PS50112"/>
    </source>
</evidence>
<dbReference type="Pfam" id="PF01590">
    <property type="entry name" value="GAF"/>
    <property type="match status" value="1"/>
</dbReference>
<feature type="domain" description="PAC" evidence="9">
    <location>
        <begin position="1205"/>
        <end position="1257"/>
    </location>
</feature>
<dbReference type="SUPFAM" id="SSF55781">
    <property type="entry name" value="GAF domain-like"/>
    <property type="match status" value="2"/>
</dbReference>
<dbReference type="NCBIfam" id="TIGR00229">
    <property type="entry name" value="sensory_box"/>
    <property type="match status" value="7"/>
</dbReference>
<dbReference type="InterPro" id="IPR035965">
    <property type="entry name" value="PAS-like_dom_sf"/>
</dbReference>
<evidence type="ECO:0000256" key="2">
    <source>
        <dbReference type="ARBA" id="ARBA00012438"/>
    </source>
</evidence>
<dbReference type="SMART" id="SM00387">
    <property type="entry name" value="HATPase_c"/>
    <property type="match status" value="1"/>
</dbReference>
<sequence>MAALYQQRLATQRRGAMKKDWEPSRAELEREVEELRERVRQLEAERQPVEGDLLHHVVDNLDIPVFVKDEEHRWVYLNRAAGAVFGRTPEEMLGRTDTDFYPPDEAADIWRQDDTVLAQGCPHFFEGRRTWLGGQRQALCLKSPHVDAASGLRYIVGTVQDVSELRATQHAARMSEEKYGLLVENAREAVTVVGEDCVLFANASTAALTGYSLDELHAMPLGDLLHPDDRDAVLSNRALRVQGGDAPETYTFRIVSRDGAVRWVSGSNVRIVWDGLPAVMTFYSDVTDTVVAREALAASERRLRRIMDLVPHMIFARDARGRYIMANRAMAESCGTTVEEMIGTPHERYCTCEGGKCRFLAQDRKVILTGEPRTEPALPFRDATGVDRIVQCSFIPMEGENGHRACLGVGIDVTWERRTRDRLRRLNRGLLSLGRDHAANIAALVALCGELLAADCAVYNRLEGGMLCSRESWNAPPDMPRVDTAPGHICTDVIERGELDRLLVIRDLGKTPYAKSDPNVLAYGLQTYLGMAVMSGGEAVGSLCAVYAADYDPDYEDEWLMGLLTTAIAAEEDRMRATRELFESEGRYRAAFEQVAVGMVHSAPDGRFLKVNDRYCAITGYTRAELLGMKVFDVLHPDERASGAAAYAQLVEGTSPLYDFERRYLRRDGRHVWVRVTASAVRDGKGEVRLVSAMVVDVTSRRSAQEELERTNQQLRAFLDNSSAAIFFKDVESRIIHVNRSWREFMGVSPDRDLRGVSVYDILPKETEATFRAQDREVIAAGQPIQREVVMPLLSGERAILITKFPMCDEAGVLWAIGGILADITERRLAEQALRDSEEKYRRLFHNASDAIFLHAAAPDGQGWRMLECNDRACAMLGLERHELLSMNPQWLVGQAGCSTRVRTFESTVRSGGGDELQVEIAAHAFLLAGRPVTLSVVRDITQRKRMENALMRRDSVLEAVAFAARRFLGSTDWHEHIDDVLELLGESADVSRAYVFRLVTDESGDTGMRLEHEWCAPGIASQLDAPDLQFLSFSRADLHDLRDTLATRHAFFGHTQCLPEADRLVLEPQDIRSVAIVPVFAGGQWWGALGVDECRHDRDWYSVELESLVVAADMLGNAVLRGNVERAMRESDHRFRLIAGTVEDVFWISEPGRHVLDYFSPTLARWLGDCETTDAARTRFLNAVNADDLERVRAVYDETDREQWEVEYRLKCIDGEERWFRDRAFLVHGETGERRLIAGITADITELKLVDASLRESLRVKELLLQEIHHRVKNNLQIISSLLDMAGRRICDAKASEIIRDLQSKIHSMGMIHMQLYGLGNYGSIDISDYAQMLTWQLGQMYNAAWVTPVFDMETIHLPLDLAIPCGLVLSEALSNAFKHAYREKRDGSLAMSIGRTDDGRVRICVVDDGPGIPGGVNFATASSLGLRLMRNIVEFQLGGTLDMKTDNGTAVTITFGVAPQGGANE</sequence>
<dbReference type="InterPro" id="IPR005467">
    <property type="entry name" value="His_kinase_dom"/>
</dbReference>
<keyword evidence="11" id="KW-1185">Reference proteome</keyword>
<keyword evidence="5" id="KW-0418">Kinase</keyword>
<feature type="domain" description="Histidine kinase" evidence="7">
    <location>
        <begin position="1370"/>
        <end position="1461"/>
    </location>
</feature>
<dbReference type="SMART" id="SM00086">
    <property type="entry name" value="PAC"/>
    <property type="match status" value="5"/>
</dbReference>
<dbReference type="InterPro" id="IPR011495">
    <property type="entry name" value="Sig_transdc_His_kin_sub2_dim/P"/>
</dbReference>
<evidence type="ECO:0000256" key="3">
    <source>
        <dbReference type="ARBA" id="ARBA00022553"/>
    </source>
</evidence>
<keyword evidence="6" id="KW-0175">Coiled coil</keyword>
<dbReference type="Pfam" id="PF00989">
    <property type="entry name" value="PAS"/>
    <property type="match status" value="1"/>
</dbReference>
<dbReference type="GO" id="GO:0006355">
    <property type="term" value="P:regulation of DNA-templated transcription"/>
    <property type="evidence" value="ECO:0007669"/>
    <property type="project" value="InterPro"/>
</dbReference>
<feature type="domain" description="PAS" evidence="8">
    <location>
        <begin position="711"/>
        <end position="782"/>
    </location>
</feature>
<dbReference type="Gene3D" id="3.30.450.20">
    <property type="entry name" value="PAS domain"/>
    <property type="match status" value="7"/>
</dbReference>
<dbReference type="PANTHER" id="PTHR43304:SF1">
    <property type="entry name" value="PAC DOMAIN-CONTAINING PROTEIN"/>
    <property type="match status" value="1"/>
</dbReference>
<dbReference type="InterPro" id="IPR013656">
    <property type="entry name" value="PAS_4"/>
</dbReference>
<dbReference type="Pfam" id="PF13188">
    <property type="entry name" value="PAS_8"/>
    <property type="match status" value="1"/>
</dbReference>
<dbReference type="InterPro" id="IPR000014">
    <property type="entry name" value="PAS"/>
</dbReference>
<dbReference type="InterPro" id="IPR001610">
    <property type="entry name" value="PAC"/>
</dbReference>
<dbReference type="EC" id="2.7.13.3" evidence="2"/>
<feature type="domain" description="PAS" evidence="8">
    <location>
        <begin position="198"/>
        <end position="244"/>
    </location>
</feature>
<feature type="domain" description="PAS" evidence="8">
    <location>
        <begin position="299"/>
        <end position="343"/>
    </location>
</feature>
<dbReference type="InterPro" id="IPR052162">
    <property type="entry name" value="Sensor_kinase/Photoreceptor"/>
</dbReference>
<comment type="catalytic activity">
    <reaction evidence="1">
        <text>ATP + protein L-histidine = ADP + protein N-phospho-L-histidine.</text>
        <dbReference type="EC" id="2.7.13.3"/>
    </reaction>
</comment>
<dbReference type="Pfam" id="PF08447">
    <property type="entry name" value="PAS_3"/>
    <property type="match status" value="2"/>
</dbReference>
<protein>
    <recommendedName>
        <fullName evidence="2">histidine kinase</fullName>
        <ecNumber evidence="2">2.7.13.3</ecNumber>
    </recommendedName>
</protein>
<dbReference type="InterPro" id="IPR036890">
    <property type="entry name" value="HATPase_C_sf"/>
</dbReference>
<dbReference type="Proteomes" id="UP000580856">
    <property type="component" value="Unassembled WGS sequence"/>
</dbReference>
<feature type="domain" description="PAC" evidence="9">
    <location>
        <begin position="658"/>
        <end position="710"/>
    </location>
</feature>
<evidence type="ECO:0000256" key="1">
    <source>
        <dbReference type="ARBA" id="ARBA00000085"/>
    </source>
</evidence>
<dbReference type="InterPro" id="IPR000700">
    <property type="entry name" value="PAS-assoc_C"/>
</dbReference>
<dbReference type="PROSITE" id="PS50113">
    <property type="entry name" value="PAC"/>
    <property type="match status" value="3"/>
</dbReference>
<evidence type="ECO:0000313" key="10">
    <source>
        <dbReference type="EMBL" id="NJB67573.1"/>
    </source>
</evidence>
<dbReference type="Pfam" id="PF08448">
    <property type="entry name" value="PAS_4"/>
    <property type="match status" value="3"/>
</dbReference>
<dbReference type="CDD" id="cd00130">
    <property type="entry name" value="PAS"/>
    <property type="match status" value="4"/>
</dbReference>
<dbReference type="PROSITE" id="PS50112">
    <property type="entry name" value="PAS"/>
    <property type="match status" value="6"/>
</dbReference>
<dbReference type="SUPFAM" id="SSF55874">
    <property type="entry name" value="ATPase domain of HSP90 chaperone/DNA topoisomerase II/histidine kinase"/>
    <property type="match status" value="1"/>
</dbReference>
<dbReference type="InterPro" id="IPR003594">
    <property type="entry name" value="HATPase_dom"/>
</dbReference>
<name>A0A846QMU6_9BACT</name>
<evidence type="ECO:0000256" key="4">
    <source>
        <dbReference type="ARBA" id="ARBA00022679"/>
    </source>
</evidence>
<dbReference type="RefSeq" id="WP_167940618.1">
    <property type="nucleotide sequence ID" value="NZ_JAATJA010000001.1"/>
</dbReference>
<proteinExistence type="predicted"/>
<dbReference type="SMART" id="SM00065">
    <property type="entry name" value="GAF"/>
    <property type="match status" value="2"/>
</dbReference>
<dbReference type="GO" id="GO:0004673">
    <property type="term" value="F:protein histidine kinase activity"/>
    <property type="evidence" value="ECO:0007669"/>
    <property type="project" value="UniProtKB-EC"/>
</dbReference>
<dbReference type="InterPro" id="IPR013767">
    <property type="entry name" value="PAS_fold"/>
</dbReference>
<dbReference type="InterPro" id="IPR013655">
    <property type="entry name" value="PAS_fold_3"/>
</dbReference>
<dbReference type="PANTHER" id="PTHR43304">
    <property type="entry name" value="PHYTOCHROME-LIKE PROTEIN CPH1"/>
    <property type="match status" value="1"/>
</dbReference>
<evidence type="ECO:0000256" key="5">
    <source>
        <dbReference type="ARBA" id="ARBA00022777"/>
    </source>
</evidence>
<dbReference type="SMART" id="SM00091">
    <property type="entry name" value="PAS"/>
    <property type="match status" value="6"/>
</dbReference>
<feature type="domain" description="PAS" evidence="8">
    <location>
        <begin position="584"/>
        <end position="654"/>
    </location>
</feature>
<dbReference type="Gene3D" id="3.30.450.40">
    <property type="match status" value="2"/>
</dbReference>
<dbReference type="EMBL" id="JAATJA010000001">
    <property type="protein sequence ID" value="NJB67573.1"/>
    <property type="molecule type" value="Genomic_DNA"/>
</dbReference>
<dbReference type="InterPro" id="IPR003018">
    <property type="entry name" value="GAF"/>
</dbReference>
<keyword evidence="4" id="KW-0808">Transferase</keyword>
<dbReference type="Gene3D" id="3.30.565.10">
    <property type="entry name" value="Histidine kinase-like ATPase, C-terminal domain"/>
    <property type="match status" value="1"/>
</dbReference>
<evidence type="ECO:0000256" key="6">
    <source>
        <dbReference type="SAM" id="Coils"/>
    </source>
</evidence>
<evidence type="ECO:0000259" key="9">
    <source>
        <dbReference type="PROSITE" id="PS50113"/>
    </source>
</evidence>
<feature type="domain" description="PAS" evidence="8">
    <location>
        <begin position="837"/>
        <end position="888"/>
    </location>
</feature>
<organism evidence="10 11">
    <name type="scientific">Desulfobaculum xiamenense</name>
    <dbReference type="NCBI Taxonomy" id="995050"/>
    <lineage>
        <taxon>Bacteria</taxon>
        <taxon>Pseudomonadati</taxon>
        <taxon>Thermodesulfobacteriota</taxon>
        <taxon>Desulfovibrionia</taxon>
        <taxon>Desulfovibrionales</taxon>
        <taxon>Desulfovibrionaceae</taxon>
        <taxon>Desulfobaculum</taxon>
    </lineage>
</organism>
<feature type="coiled-coil region" evidence="6">
    <location>
        <begin position="18"/>
        <end position="52"/>
    </location>
</feature>
<gene>
    <name evidence="10" type="ORF">GGQ74_001213</name>
</gene>
<dbReference type="Pfam" id="PF07568">
    <property type="entry name" value="HisKA_2"/>
    <property type="match status" value="1"/>
</dbReference>
<dbReference type="PROSITE" id="PS50109">
    <property type="entry name" value="HIS_KIN"/>
    <property type="match status" value="1"/>
</dbReference>
<dbReference type="Pfam" id="PF02518">
    <property type="entry name" value="HATPase_c"/>
    <property type="match status" value="1"/>
</dbReference>
<comment type="caution">
    <text evidence="10">The sequence shown here is derived from an EMBL/GenBank/DDBJ whole genome shotgun (WGS) entry which is preliminary data.</text>
</comment>
<keyword evidence="3" id="KW-0597">Phosphoprotein</keyword>